<evidence type="ECO:0000313" key="2">
    <source>
        <dbReference type="Proteomes" id="UP001184150"/>
    </source>
</evidence>
<keyword evidence="2" id="KW-1185">Reference proteome</keyword>
<name>A0ABU1MSN5_9SPHN</name>
<accession>A0ABU1MSN5</accession>
<organism evidence="1 2">
    <name type="scientific">Novosphingobium capsulatum</name>
    <dbReference type="NCBI Taxonomy" id="13688"/>
    <lineage>
        <taxon>Bacteria</taxon>
        <taxon>Pseudomonadati</taxon>
        <taxon>Pseudomonadota</taxon>
        <taxon>Alphaproteobacteria</taxon>
        <taxon>Sphingomonadales</taxon>
        <taxon>Sphingomonadaceae</taxon>
        <taxon>Novosphingobium</taxon>
    </lineage>
</organism>
<sequence length="54" mass="6248">MLSVTPCFAGKTKGLRKLQNPFVDREKPNPWMGIWPILMKISITFPIRSFGREL</sequence>
<evidence type="ECO:0000313" key="1">
    <source>
        <dbReference type="EMBL" id="MDR6513355.1"/>
    </source>
</evidence>
<dbReference type="Proteomes" id="UP001184150">
    <property type="component" value="Unassembled WGS sequence"/>
</dbReference>
<protein>
    <submittedName>
        <fullName evidence="1">Uncharacterized protein</fullName>
    </submittedName>
</protein>
<dbReference type="EMBL" id="JAVDRD010000023">
    <property type="protein sequence ID" value="MDR6513355.1"/>
    <property type="molecule type" value="Genomic_DNA"/>
</dbReference>
<proteinExistence type="predicted"/>
<reference evidence="1 2" key="1">
    <citation type="submission" date="2023-07" db="EMBL/GenBank/DDBJ databases">
        <title>Sorghum-associated microbial communities from plants grown in Nebraska, USA.</title>
        <authorList>
            <person name="Schachtman D."/>
        </authorList>
    </citation>
    <scope>NUCLEOTIDE SEQUENCE [LARGE SCALE GENOMIC DNA]</scope>
    <source>
        <strain evidence="1 2">DS1027</strain>
    </source>
</reference>
<comment type="caution">
    <text evidence="1">The sequence shown here is derived from an EMBL/GenBank/DDBJ whole genome shotgun (WGS) entry which is preliminary data.</text>
</comment>
<gene>
    <name evidence="1" type="ORF">J2792_004249</name>
</gene>